<dbReference type="RefSeq" id="WP_190831051.1">
    <property type="nucleotide sequence ID" value="NZ_CAWPPI010000067.1"/>
</dbReference>
<dbReference type="Gene3D" id="3.40.1350.10">
    <property type="match status" value="1"/>
</dbReference>
<keyword evidence="2" id="KW-1185">Reference proteome</keyword>
<dbReference type="AlphaFoldDB" id="A0A8J7BXS6"/>
<dbReference type="CDD" id="cd22366">
    <property type="entry name" value="XisH-like"/>
    <property type="match status" value="1"/>
</dbReference>
<dbReference type="EMBL" id="JACXAE010000067">
    <property type="protein sequence ID" value="MBD2774272.1"/>
    <property type="molecule type" value="Genomic_DNA"/>
</dbReference>
<evidence type="ECO:0000313" key="2">
    <source>
        <dbReference type="Proteomes" id="UP000629098"/>
    </source>
</evidence>
<name>A0A8J7BXS6_9CYAN</name>
<proteinExistence type="predicted"/>
<protein>
    <submittedName>
        <fullName evidence="1">XisH family protein</fullName>
    </submittedName>
</protein>
<dbReference type="Proteomes" id="UP000629098">
    <property type="component" value="Unassembled WGS sequence"/>
</dbReference>
<organism evidence="1 2">
    <name type="scientific">Iningainema tapete BLCC-T55</name>
    <dbReference type="NCBI Taxonomy" id="2748662"/>
    <lineage>
        <taxon>Bacteria</taxon>
        <taxon>Bacillati</taxon>
        <taxon>Cyanobacteriota</taxon>
        <taxon>Cyanophyceae</taxon>
        <taxon>Nostocales</taxon>
        <taxon>Scytonemataceae</taxon>
        <taxon>Iningainema tapete</taxon>
    </lineage>
</organism>
<gene>
    <name evidence="1" type="ORF">ICL16_19895</name>
</gene>
<dbReference type="InterPro" id="IPR011335">
    <property type="entry name" value="Restrct_endonuc-II-like"/>
</dbReference>
<accession>A0A8J7BXS6</accession>
<reference evidence="1" key="1">
    <citation type="submission" date="2020-09" db="EMBL/GenBank/DDBJ databases">
        <title>Iningainema tapete sp. nov. (Scytonemataceae, Cyanobacteria) from greenhouses in central Florida (USA) produces two types of nodularin with biosynthetic potential for microcystin-LR and anabaenopeptins.</title>
        <authorList>
            <person name="Berthold D.E."/>
            <person name="Lefler F.W."/>
            <person name="Huang I.-S."/>
            <person name="Abdulla H."/>
            <person name="Zimba P.V."/>
            <person name="Laughinghouse H.D. IV."/>
        </authorList>
    </citation>
    <scope>NUCLEOTIDE SEQUENCE</scope>
    <source>
        <strain evidence="1">BLCCT55</strain>
    </source>
</reference>
<comment type="caution">
    <text evidence="1">The sequence shown here is derived from an EMBL/GenBank/DDBJ whole genome shotgun (WGS) entry which is preliminary data.</text>
</comment>
<sequence>MAKDRFHNVVRTALEKEGWKITADPYEINVDDVDFEIDLAAERLLAAEQEGRKIAVEIKSFISSSNVSEFHTALGQFLNYRDALEKIESDRQLYLAVRLPIYETLFQRRFIAAAVERYQLRLVIYDVQREVIHQWL</sequence>
<dbReference type="InterPro" id="IPR014919">
    <property type="entry name" value="XisH"/>
</dbReference>
<dbReference type="InterPro" id="IPR011856">
    <property type="entry name" value="tRNA_endonuc-like_dom_sf"/>
</dbReference>
<evidence type="ECO:0000313" key="1">
    <source>
        <dbReference type="EMBL" id="MBD2774272.1"/>
    </source>
</evidence>
<dbReference type="SUPFAM" id="SSF52980">
    <property type="entry name" value="Restriction endonuclease-like"/>
    <property type="match status" value="1"/>
</dbReference>
<dbReference type="Pfam" id="PF08814">
    <property type="entry name" value="XisH"/>
    <property type="match status" value="1"/>
</dbReference>
<dbReference type="GO" id="GO:0003676">
    <property type="term" value="F:nucleic acid binding"/>
    <property type="evidence" value="ECO:0007669"/>
    <property type="project" value="InterPro"/>
</dbReference>